<gene>
    <name evidence="3" type="ORF">SAMN04488057_104433</name>
</gene>
<dbReference type="InterPro" id="IPR050194">
    <property type="entry name" value="Glycosyltransferase_grp1"/>
</dbReference>
<evidence type="ECO:0000259" key="2">
    <source>
        <dbReference type="Pfam" id="PF13579"/>
    </source>
</evidence>
<reference evidence="3 4" key="1">
    <citation type="submission" date="2016-11" db="EMBL/GenBank/DDBJ databases">
        <authorList>
            <person name="Jaros S."/>
            <person name="Januszkiewicz K."/>
            <person name="Wedrychowicz H."/>
        </authorList>
    </citation>
    <scope>NUCLEOTIDE SEQUENCE [LARGE SCALE GENOMIC DNA]</scope>
    <source>
        <strain evidence="3 4">CGMCC 1.6102</strain>
    </source>
</reference>
<dbReference type="Proteomes" id="UP000184513">
    <property type="component" value="Unassembled WGS sequence"/>
</dbReference>
<dbReference type="PANTHER" id="PTHR45947">
    <property type="entry name" value="SULFOQUINOVOSYL TRANSFERASE SQD2"/>
    <property type="match status" value="1"/>
</dbReference>
<sequence length="385" mass="43761">MPKIVRLTTVPLSLKLLLKHQMLYLSQAGFEVVVVSSEGKEWHDVLRSEKDIRKEVVPFTRKITPIKDLYCIWLLYRLFRKEKPDIVHSHTPKAGLLGMIAAWMAGVPVRIHTLAGLPYVSRPDKQKKLLAAMEKLTYRFAVEVWPNALSLKDAILKEKLVGEDKVRIIGNGSSNGVDLSVFNRANLQENHLVAATMRLSPGEDEFLILAVGRMVKDKGIANLVEAFVQSKIVNRSRLVLVGDFEQELDPLEIRTINQIKDHPRIVHIPWTDHVPYYLALCDVLVHASYREGFPNVLLEAGAMCCPVICSDIAGNRELAVHMKTALVYPLKQVAALKEALEFAFVKREVMQGFAERMYARVEKDFDRKNLHAEILNAYNRLLDRK</sequence>
<evidence type="ECO:0000313" key="3">
    <source>
        <dbReference type="EMBL" id="SHM93282.1"/>
    </source>
</evidence>
<dbReference type="InterPro" id="IPR028098">
    <property type="entry name" value="Glyco_trans_4-like_N"/>
</dbReference>
<dbReference type="CDD" id="cd03808">
    <property type="entry name" value="GT4_CapM-like"/>
    <property type="match status" value="1"/>
</dbReference>
<dbReference type="EMBL" id="FRCY01000004">
    <property type="protein sequence ID" value="SHM93282.1"/>
    <property type="molecule type" value="Genomic_DNA"/>
</dbReference>
<dbReference type="InterPro" id="IPR001296">
    <property type="entry name" value="Glyco_trans_1"/>
</dbReference>
<protein>
    <submittedName>
        <fullName evidence="3">Glycosyltransferase involved in cell wall bisynthesis</fullName>
    </submittedName>
</protein>
<dbReference type="Gene3D" id="3.40.50.2000">
    <property type="entry name" value="Glycogen Phosphorylase B"/>
    <property type="match status" value="2"/>
</dbReference>
<dbReference type="Pfam" id="PF13579">
    <property type="entry name" value="Glyco_trans_4_4"/>
    <property type="match status" value="1"/>
</dbReference>
<accession>A0A1M7MRV3</accession>
<evidence type="ECO:0000259" key="1">
    <source>
        <dbReference type="Pfam" id="PF00534"/>
    </source>
</evidence>
<dbReference type="PANTHER" id="PTHR45947:SF3">
    <property type="entry name" value="SULFOQUINOVOSYL TRANSFERASE SQD2"/>
    <property type="match status" value="1"/>
</dbReference>
<evidence type="ECO:0000313" key="4">
    <source>
        <dbReference type="Proteomes" id="UP000184513"/>
    </source>
</evidence>
<name>A0A1M7MRV3_9BACT</name>
<dbReference type="RefSeq" id="WP_073094261.1">
    <property type="nucleotide sequence ID" value="NZ_FRCY01000004.1"/>
</dbReference>
<keyword evidence="4" id="KW-1185">Reference proteome</keyword>
<keyword evidence="3" id="KW-0808">Transferase</keyword>
<feature type="domain" description="Glycosyltransferase subfamily 4-like N-terminal" evidence="2">
    <location>
        <begin position="24"/>
        <end position="172"/>
    </location>
</feature>
<dbReference type="GO" id="GO:0016757">
    <property type="term" value="F:glycosyltransferase activity"/>
    <property type="evidence" value="ECO:0007669"/>
    <property type="project" value="InterPro"/>
</dbReference>
<dbReference type="STRING" id="388280.SAMN04488057_104433"/>
<dbReference type="AlphaFoldDB" id="A0A1M7MRV3"/>
<dbReference type="Pfam" id="PF00534">
    <property type="entry name" value="Glycos_transf_1"/>
    <property type="match status" value="1"/>
</dbReference>
<proteinExistence type="predicted"/>
<dbReference type="SUPFAM" id="SSF53756">
    <property type="entry name" value="UDP-Glycosyltransferase/glycogen phosphorylase"/>
    <property type="match status" value="1"/>
</dbReference>
<organism evidence="3 4">
    <name type="scientific">Cyclobacterium lianum</name>
    <dbReference type="NCBI Taxonomy" id="388280"/>
    <lineage>
        <taxon>Bacteria</taxon>
        <taxon>Pseudomonadati</taxon>
        <taxon>Bacteroidota</taxon>
        <taxon>Cytophagia</taxon>
        <taxon>Cytophagales</taxon>
        <taxon>Cyclobacteriaceae</taxon>
        <taxon>Cyclobacterium</taxon>
    </lineage>
</organism>
<dbReference type="OrthoDB" id="9790710at2"/>
<feature type="domain" description="Glycosyl transferase family 1" evidence="1">
    <location>
        <begin position="202"/>
        <end position="355"/>
    </location>
</feature>